<evidence type="ECO:0000256" key="3">
    <source>
        <dbReference type="ARBA" id="ARBA00022824"/>
    </source>
</evidence>
<evidence type="ECO:0000256" key="4">
    <source>
        <dbReference type="ARBA" id="ARBA00022989"/>
    </source>
</evidence>
<evidence type="ECO:0000313" key="9">
    <source>
        <dbReference type="EMBL" id="OCB90227.1"/>
    </source>
</evidence>
<evidence type="ECO:0000256" key="6">
    <source>
        <dbReference type="SAM" id="MobiDB-lite"/>
    </source>
</evidence>
<dbReference type="PANTHER" id="PTHR43908">
    <property type="entry name" value="AT29763P-RELATED"/>
    <property type="match status" value="1"/>
</dbReference>
<dbReference type="PANTHER" id="PTHR43908:SF3">
    <property type="entry name" value="AT29763P-RELATED"/>
    <property type="match status" value="1"/>
</dbReference>
<dbReference type="PROSITE" id="PS50076">
    <property type="entry name" value="DNAJ_2"/>
    <property type="match status" value="1"/>
</dbReference>
<dbReference type="Pfam" id="PF09320">
    <property type="entry name" value="DUF1977"/>
    <property type="match status" value="1"/>
</dbReference>
<dbReference type="PROSITE" id="PS00636">
    <property type="entry name" value="DNAJ_1"/>
    <property type="match status" value="1"/>
</dbReference>
<dbReference type="InterPro" id="IPR036869">
    <property type="entry name" value="J_dom_sf"/>
</dbReference>
<keyword evidence="5 7" id="KW-0472">Membrane</keyword>
<keyword evidence="10" id="KW-1185">Reference proteome</keyword>
<organism evidence="9 10">
    <name type="scientific">Sanghuangporus baumii</name>
    <name type="common">Phellinus baumii</name>
    <dbReference type="NCBI Taxonomy" id="108892"/>
    <lineage>
        <taxon>Eukaryota</taxon>
        <taxon>Fungi</taxon>
        <taxon>Dikarya</taxon>
        <taxon>Basidiomycota</taxon>
        <taxon>Agaricomycotina</taxon>
        <taxon>Agaricomycetes</taxon>
        <taxon>Hymenochaetales</taxon>
        <taxon>Hymenochaetaceae</taxon>
        <taxon>Sanghuangporus</taxon>
    </lineage>
</organism>
<dbReference type="AlphaFoldDB" id="A0A9Q5N805"/>
<keyword evidence="3" id="KW-0256">Endoplasmic reticulum</keyword>
<evidence type="ECO:0000256" key="1">
    <source>
        <dbReference type="ARBA" id="ARBA00004389"/>
    </source>
</evidence>
<comment type="caution">
    <text evidence="9">The sequence shown here is derived from an EMBL/GenBank/DDBJ whole genome shotgun (WGS) entry which is preliminary data.</text>
</comment>
<dbReference type="FunFam" id="1.10.287.110:FF:000069">
    <property type="entry name" value="ER associated DnaJ chaperone"/>
    <property type="match status" value="1"/>
</dbReference>
<feature type="region of interest" description="Disordered" evidence="6">
    <location>
        <begin position="57"/>
        <end position="114"/>
    </location>
</feature>
<dbReference type="Pfam" id="PF00226">
    <property type="entry name" value="DnaJ"/>
    <property type="match status" value="1"/>
</dbReference>
<dbReference type="SUPFAM" id="SSF46565">
    <property type="entry name" value="Chaperone J-domain"/>
    <property type="match status" value="1"/>
</dbReference>
<dbReference type="Proteomes" id="UP000757232">
    <property type="component" value="Unassembled WGS sequence"/>
</dbReference>
<evidence type="ECO:0000256" key="7">
    <source>
        <dbReference type="SAM" id="Phobius"/>
    </source>
</evidence>
<keyword evidence="2 7" id="KW-0812">Transmembrane</keyword>
<evidence type="ECO:0000256" key="2">
    <source>
        <dbReference type="ARBA" id="ARBA00022692"/>
    </source>
</evidence>
<dbReference type="InterPro" id="IPR051100">
    <property type="entry name" value="DnaJ_subfamily_B/C"/>
</dbReference>
<sequence length="438" mass="47861">MESNKDEALKCLSISQRHCNSGNYPSARRFAEKSLSLFPTPEASKLLERIFELEATSAPPSGDASCSSTSAEAHPSASGTKHRHQNANASSSSSKPTANGTSTGSTQEKRDYTPEQAAVVKRILSCKITEYYEIMSLKKDCTEAEVKKAYRKLALQLHPDKNGAPGADEAFKMVSKAFQILSDADKRAQYDRFGSDPDTRFGGMSSASNGSPGFAGHPFSAGTFDGELTPEELFNMFFGGGGGLGGSPFGGPGVFTASFGPGSFRTTRVHMGGPRPRAQARGREEMSIRTLLAQLAPLIVLFLITFLSAIPNLFSSPRVPDPRYSFTPSSRFNMGRETSGHNVKYFVNPAEFSAHPIGKDSEQSSTKSGLLDKFERTVESDYTQQVLMLCQRDQERKQRRKEAKMYPGFFGIGADWDAINAINAEKPETCEEYKRLVR</sequence>
<keyword evidence="4 7" id="KW-1133">Transmembrane helix</keyword>
<accession>A0A9Q5N805</accession>
<dbReference type="CDD" id="cd06257">
    <property type="entry name" value="DnaJ"/>
    <property type="match status" value="1"/>
</dbReference>
<proteinExistence type="predicted"/>
<evidence type="ECO:0000259" key="8">
    <source>
        <dbReference type="PROSITE" id="PS50076"/>
    </source>
</evidence>
<feature type="compositionally biased region" description="Polar residues" evidence="6">
    <location>
        <begin position="86"/>
        <end position="106"/>
    </location>
</feature>
<feature type="transmembrane region" description="Helical" evidence="7">
    <location>
        <begin position="291"/>
        <end position="314"/>
    </location>
</feature>
<dbReference type="GO" id="GO:0030544">
    <property type="term" value="F:Hsp70 protein binding"/>
    <property type="evidence" value="ECO:0007669"/>
    <property type="project" value="TreeGrafter"/>
</dbReference>
<evidence type="ECO:0000313" key="10">
    <source>
        <dbReference type="Proteomes" id="UP000757232"/>
    </source>
</evidence>
<dbReference type="InterPro" id="IPR015399">
    <property type="entry name" value="DUF1977_DnaJ-like"/>
</dbReference>
<dbReference type="PRINTS" id="PR00625">
    <property type="entry name" value="JDOMAIN"/>
</dbReference>
<protein>
    <submittedName>
        <fullName evidence="9">DnaJ-domain-containing protein</fullName>
    </submittedName>
</protein>
<gene>
    <name evidence="9" type="ORF">A7U60_g2599</name>
</gene>
<comment type="subcellular location">
    <subcellularLocation>
        <location evidence="1">Endoplasmic reticulum membrane</location>
        <topology evidence="1">Single-pass membrane protein</topology>
    </subcellularLocation>
</comment>
<name>A0A9Q5N805_SANBA</name>
<evidence type="ECO:0000256" key="5">
    <source>
        <dbReference type="ARBA" id="ARBA00023136"/>
    </source>
</evidence>
<dbReference type="SMART" id="SM00271">
    <property type="entry name" value="DnaJ"/>
    <property type="match status" value="1"/>
</dbReference>
<dbReference type="InterPro" id="IPR018253">
    <property type="entry name" value="DnaJ_domain_CS"/>
</dbReference>
<dbReference type="Gene3D" id="1.10.287.110">
    <property type="entry name" value="DnaJ domain"/>
    <property type="match status" value="1"/>
</dbReference>
<dbReference type="GO" id="GO:0005789">
    <property type="term" value="C:endoplasmic reticulum membrane"/>
    <property type="evidence" value="ECO:0007669"/>
    <property type="project" value="UniProtKB-SubCell"/>
</dbReference>
<reference evidence="9" key="1">
    <citation type="submission" date="2016-06" db="EMBL/GenBank/DDBJ databases">
        <title>Draft Genome sequence of the fungus Inonotus baumii.</title>
        <authorList>
            <person name="Zhu H."/>
            <person name="Lin W."/>
        </authorList>
    </citation>
    <scope>NUCLEOTIDE SEQUENCE</scope>
    <source>
        <strain evidence="9">821</strain>
    </source>
</reference>
<dbReference type="GO" id="GO:0071218">
    <property type="term" value="P:cellular response to misfolded protein"/>
    <property type="evidence" value="ECO:0007669"/>
    <property type="project" value="TreeGrafter"/>
</dbReference>
<dbReference type="OrthoDB" id="1507364at2759"/>
<feature type="domain" description="J" evidence="8">
    <location>
        <begin position="130"/>
        <end position="194"/>
    </location>
</feature>
<dbReference type="InterPro" id="IPR001623">
    <property type="entry name" value="DnaJ_domain"/>
</dbReference>
<dbReference type="EMBL" id="LNZH02000139">
    <property type="protein sequence ID" value="OCB90227.1"/>
    <property type="molecule type" value="Genomic_DNA"/>
</dbReference>